<evidence type="ECO:0000313" key="3">
    <source>
        <dbReference type="Proteomes" id="UP000001916"/>
    </source>
</evidence>
<dbReference type="Proteomes" id="UP000001916">
    <property type="component" value="Chromosome"/>
</dbReference>
<dbReference type="eggNOG" id="ENOG50335I4">
    <property type="taxonomic scope" value="Bacteria"/>
</dbReference>
<dbReference type="STRING" id="526227.Mesil_1722"/>
<name>D7BFQ1_ALLS1</name>
<sequence>MNNERSLQDILEWIVLGLLIAVAALVVLWVGGWVFRFLGSVLLAISGIIWVLLKFAVPALIIAAAIYFLVRFLQRPKTA</sequence>
<feature type="transmembrane region" description="Helical" evidence="1">
    <location>
        <begin position="12"/>
        <end position="35"/>
    </location>
</feature>
<organism evidence="2 3">
    <name type="scientific">Allomeiothermus silvanus (strain ATCC 700542 / DSM 9946 / NBRC 106475 / NCIMB 13440 / VI-R2)</name>
    <name type="common">Thermus silvanus</name>
    <dbReference type="NCBI Taxonomy" id="526227"/>
    <lineage>
        <taxon>Bacteria</taxon>
        <taxon>Thermotogati</taxon>
        <taxon>Deinococcota</taxon>
        <taxon>Deinococci</taxon>
        <taxon>Thermales</taxon>
        <taxon>Thermaceae</taxon>
        <taxon>Allomeiothermus</taxon>
    </lineage>
</organism>
<proteinExistence type="predicted"/>
<protein>
    <submittedName>
        <fullName evidence="2">Uncharacterized protein</fullName>
    </submittedName>
</protein>
<dbReference type="HOGENOM" id="CLU_2653342_0_0_0"/>
<gene>
    <name evidence="2" type="ordered locus">Mesil_1722</name>
</gene>
<dbReference type="AlphaFoldDB" id="D7BFQ1"/>
<dbReference type="KEGG" id="msv:Mesil_1722"/>
<reference evidence="2 3" key="1">
    <citation type="journal article" date="2010" name="Stand. Genomic Sci.">
        <title>Complete genome sequence of Meiothermus silvanus type strain (VI-R2).</title>
        <authorList>
            <person name="Sikorski J."/>
            <person name="Tindall B.J."/>
            <person name="Lowry S."/>
            <person name="Lucas S."/>
            <person name="Nolan M."/>
            <person name="Copeland A."/>
            <person name="Glavina Del Rio T."/>
            <person name="Tice H."/>
            <person name="Cheng J.F."/>
            <person name="Han C."/>
            <person name="Pitluck S."/>
            <person name="Liolios K."/>
            <person name="Ivanova N."/>
            <person name="Mavromatis K."/>
            <person name="Mikhailova N."/>
            <person name="Pati A."/>
            <person name="Goodwin L."/>
            <person name="Chen A."/>
            <person name="Palaniappan K."/>
            <person name="Land M."/>
            <person name="Hauser L."/>
            <person name="Chang Y.J."/>
            <person name="Jeffries C.D."/>
            <person name="Rohde M."/>
            <person name="Goker M."/>
            <person name="Woyke T."/>
            <person name="Bristow J."/>
            <person name="Eisen J.A."/>
            <person name="Markowitz V."/>
            <person name="Hugenholtz P."/>
            <person name="Kyrpides N.C."/>
            <person name="Klenk H.P."/>
            <person name="Lapidus A."/>
        </authorList>
    </citation>
    <scope>NUCLEOTIDE SEQUENCE [LARGE SCALE GENOMIC DNA]</scope>
    <source>
        <strain evidence="3">ATCC 700542 / DSM 9946 / VI-R2</strain>
    </source>
</reference>
<keyword evidence="1" id="KW-0472">Membrane</keyword>
<evidence type="ECO:0000313" key="2">
    <source>
        <dbReference type="EMBL" id="ADH63604.1"/>
    </source>
</evidence>
<dbReference type="EMBL" id="CP002042">
    <property type="protein sequence ID" value="ADH63604.1"/>
    <property type="molecule type" value="Genomic_DNA"/>
</dbReference>
<keyword evidence="1" id="KW-0812">Transmembrane</keyword>
<dbReference type="OrthoDB" id="33331at2"/>
<evidence type="ECO:0000256" key="1">
    <source>
        <dbReference type="SAM" id="Phobius"/>
    </source>
</evidence>
<accession>D7BFQ1</accession>
<keyword evidence="3" id="KW-1185">Reference proteome</keyword>
<keyword evidence="1" id="KW-1133">Transmembrane helix</keyword>
<dbReference type="RefSeq" id="WP_013158163.1">
    <property type="nucleotide sequence ID" value="NC_014212.1"/>
</dbReference>
<feature type="transmembrane region" description="Helical" evidence="1">
    <location>
        <begin position="41"/>
        <end position="70"/>
    </location>
</feature>